<dbReference type="InterPro" id="IPR000200">
    <property type="entry name" value="Peptidase_C10"/>
</dbReference>
<keyword evidence="4" id="KW-0378">Hydrolase</keyword>
<evidence type="ECO:0000256" key="1">
    <source>
        <dbReference type="ARBA" id="ARBA00009693"/>
    </source>
</evidence>
<dbReference type="InterPro" id="IPR038765">
    <property type="entry name" value="Papain-like_cys_pep_sf"/>
</dbReference>
<dbReference type="Pfam" id="PF13734">
    <property type="entry name" value="Inhibitor_I69"/>
    <property type="match status" value="1"/>
</dbReference>
<evidence type="ECO:0000259" key="6">
    <source>
        <dbReference type="Pfam" id="PF13734"/>
    </source>
</evidence>
<dbReference type="Proteomes" id="UP001244640">
    <property type="component" value="Unassembled WGS sequence"/>
</dbReference>
<keyword evidence="5" id="KW-0788">Thiol protease</keyword>
<evidence type="ECO:0000313" key="7">
    <source>
        <dbReference type="EMBL" id="MDQ1149240.1"/>
    </source>
</evidence>
<organism evidence="7 8">
    <name type="scientific">Sphingobacterium zeae</name>
    <dbReference type="NCBI Taxonomy" id="1776859"/>
    <lineage>
        <taxon>Bacteria</taxon>
        <taxon>Pseudomonadati</taxon>
        <taxon>Bacteroidota</taxon>
        <taxon>Sphingobacteriia</taxon>
        <taxon>Sphingobacteriales</taxon>
        <taxon>Sphingobacteriaceae</taxon>
        <taxon>Sphingobacterium</taxon>
    </lineage>
</organism>
<keyword evidence="2" id="KW-0645">Protease</keyword>
<comment type="similarity">
    <text evidence="1">Belongs to the peptidase C10 family.</text>
</comment>
<reference evidence="7 8" key="1">
    <citation type="submission" date="2023-07" db="EMBL/GenBank/DDBJ databases">
        <title>Functional and genomic diversity of the sorghum phyllosphere microbiome.</title>
        <authorList>
            <person name="Shade A."/>
        </authorList>
    </citation>
    <scope>NUCLEOTIDE SEQUENCE [LARGE SCALE GENOMIC DNA]</scope>
    <source>
        <strain evidence="7 8">SORGH_AS_0892</strain>
    </source>
</reference>
<name>A0ABU0U2Q1_9SPHI</name>
<keyword evidence="3" id="KW-0732">Signal</keyword>
<comment type="caution">
    <text evidence="7">The sequence shown here is derived from an EMBL/GenBank/DDBJ whole genome shotgun (WGS) entry which is preliminary data.</text>
</comment>
<keyword evidence="8" id="KW-1185">Reference proteome</keyword>
<evidence type="ECO:0000256" key="5">
    <source>
        <dbReference type="ARBA" id="ARBA00022807"/>
    </source>
</evidence>
<dbReference type="PROSITE" id="PS51257">
    <property type="entry name" value="PROKAR_LIPOPROTEIN"/>
    <property type="match status" value="1"/>
</dbReference>
<proteinExistence type="inferred from homology"/>
<dbReference type="PRINTS" id="PR00797">
    <property type="entry name" value="STREPTOPAIN"/>
</dbReference>
<evidence type="ECO:0000256" key="3">
    <source>
        <dbReference type="ARBA" id="ARBA00022729"/>
    </source>
</evidence>
<evidence type="ECO:0000256" key="2">
    <source>
        <dbReference type="ARBA" id="ARBA00022670"/>
    </source>
</evidence>
<dbReference type="InterPro" id="IPR025896">
    <property type="entry name" value="Spi_Prtas-inh"/>
</dbReference>
<dbReference type="Pfam" id="PF01640">
    <property type="entry name" value="Peptidase_C10"/>
    <property type="match status" value="1"/>
</dbReference>
<evidence type="ECO:0000256" key="4">
    <source>
        <dbReference type="ARBA" id="ARBA00022801"/>
    </source>
</evidence>
<dbReference type="EMBL" id="JAUTBA010000001">
    <property type="protein sequence ID" value="MDQ1149240.1"/>
    <property type="molecule type" value="Genomic_DNA"/>
</dbReference>
<accession>A0ABU0U2Q1</accession>
<dbReference type="Gene3D" id="3.90.70.50">
    <property type="entry name" value="Peptidase C10, streptopain"/>
    <property type="match status" value="2"/>
</dbReference>
<dbReference type="RefSeq" id="WP_307185111.1">
    <property type="nucleotide sequence ID" value="NZ_JAUTBA010000001.1"/>
</dbReference>
<dbReference type="InterPro" id="IPR044934">
    <property type="entry name" value="Streptopain_sf"/>
</dbReference>
<sequence length="424" mass="46159">MKKLFILFLGGLFLVSCKNQGIEADALNRDEYYIPLGKSIKVADSLHYFILGDVNKKASTKSKIGNTNATLKKEILSENGTPLMRVFNYGKGGFIILAADRRANPVLAYSDETNFPSDTIPAATEAWLYENKLQIEELKSGTRENVNGENLLKKGNYVKLLGGEVPTVNVKRASIEKVAGFFPPAGGCEPTGFEKGPLLQTTWNQSGGYNNLMPDMSCTPYSCNGKAYTGCVATAMSQVMRYHQYPASYNYSIMPNAVSSYLDVSSGANEISKLMRDVANSVDSQPDCDGTGAASNLNDIPYALENTFGYSVTVTATDFNYNTVKSEIQANRPVILSGYKDKSGFIFHTFKGGHVWVADGVRGGTSCGEQNPDGTWTGGASFLYFHMNWGWGGSNNGWFGFASADAGGGYNFQYKRGMVYSIKK</sequence>
<protein>
    <recommendedName>
        <fullName evidence="6">Spi protease inhibitor domain-containing protein</fullName>
    </recommendedName>
</protein>
<evidence type="ECO:0000313" key="8">
    <source>
        <dbReference type="Proteomes" id="UP001244640"/>
    </source>
</evidence>
<dbReference type="SUPFAM" id="SSF54001">
    <property type="entry name" value="Cysteine proteinases"/>
    <property type="match status" value="1"/>
</dbReference>
<gene>
    <name evidence="7" type="ORF">QE382_001224</name>
</gene>
<feature type="domain" description="Spi protease inhibitor" evidence="6">
    <location>
        <begin position="60"/>
        <end position="133"/>
    </location>
</feature>